<sequence>MSQPMKPVRRLHFSRACQFIMKRISVNFKVTPLVGHLTKNHQCIFQQRTVLVHKKCIYLPFKGFRQDLNSFPRKVHPIPAVEVVMPEKEVPAVYKGPTIVFAMKCQLAIQCNNPGIEGVA</sequence>
<name>A0A8J4YC02_CHIOP</name>
<keyword evidence="2" id="KW-1185">Reference proteome</keyword>
<comment type="caution">
    <text evidence="1">The sequence shown here is derived from an EMBL/GenBank/DDBJ whole genome shotgun (WGS) entry which is preliminary data.</text>
</comment>
<dbReference type="AlphaFoldDB" id="A0A8J4YC02"/>
<dbReference type="Proteomes" id="UP000770661">
    <property type="component" value="Unassembled WGS sequence"/>
</dbReference>
<accession>A0A8J4YC02</accession>
<reference evidence="1" key="1">
    <citation type="submission" date="2020-07" db="EMBL/GenBank/DDBJ databases">
        <title>The High-quality genome of the commercially important snow crab, Chionoecetes opilio.</title>
        <authorList>
            <person name="Jeong J.-H."/>
            <person name="Ryu S."/>
        </authorList>
    </citation>
    <scope>NUCLEOTIDE SEQUENCE</scope>
    <source>
        <strain evidence="1">MADBK_172401_WGS</strain>
        <tissue evidence="1">Digestive gland</tissue>
    </source>
</reference>
<proteinExistence type="predicted"/>
<evidence type="ECO:0000313" key="2">
    <source>
        <dbReference type="Proteomes" id="UP000770661"/>
    </source>
</evidence>
<dbReference type="EMBL" id="JACEEZ010006982">
    <property type="protein sequence ID" value="KAG0724387.1"/>
    <property type="molecule type" value="Genomic_DNA"/>
</dbReference>
<organism evidence="1 2">
    <name type="scientific">Chionoecetes opilio</name>
    <name type="common">Atlantic snow crab</name>
    <name type="synonym">Cancer opilio</name>
    <dbReference type="NCBI Taxonomy" id="41210"/>
    <lineage>
        <taxon>Eukaryota</taxon>
        <taxon>Metazoa</taxon>
        <taxon>Ecdysozoa</taxon>
        <taxon>Arthropoda</taxon>
        <taxon>Crustacea</taxon>
        <taxon>Multicrustacea</taxon>
        <taxon>Malacostraca</taxon>
        <taxon>Eumalacostraca</taxon>
        <taxon>Eucarida</taxon>
        <taxon>Decapoda</taxon>
        <taxon>Pleocyemata</taxon>
        <taxon>Brachyura</taxon>
        <taxon>Eubrachyura</taxon>
        <taxon>Majoidea</taxon>
        <taxon>Majidae</taxon>
        <taxon>Chionoecetes</taxon>
    </lineage>
</organism>
<gene>
    <name evidence="1" type="ORF">GWK47_040676</name>
</gene>
<evidence type="ECO:0000313" key="1">
    <source>
        <dbReference type="EMBL" id="KAG0724387.1"/>
    </source>
</evidence>
<protein>
    <submittedName>
        <fullName evidence="1">Uncharacterized protein</fullName>
    </submittedName>
</protein>